<comment type="pathway">
    <text evidence="1">Cofactor biosynthesis; adenosylcobalamin biosynthesis.</text>
</comment>
<keyword evidence="4" id="KW-0169">Cobalamin biosynthesis</keyword>
<dbReference type="NCBIfam" id="TIGR00715">
    <property type="entry name" value="precor6x_red"/>
    <property type="match status" value="1"/>
</dbReference>
<dbReference type="AlphaFoldDB" id="A0A923NI99"/>
<keyword evidence="10" id="KW-1185">Reference proteome</keyword>
<organism evidence="9 10">
    <name type="scientific">Zhenpiania hominis</name>
    <dbReference type="NCBI Taxonomy" id="2763644"/>
    <lineage>
        <taxon>Bacteria</taxon>
        <taxon>Bacillati</taxon>
        <taxon>Bacillota</taxon>
        <taxon>Clostridia</taxon>
        <taxon>Peptostreptococcales</taxon>
        <taxon>Anaerovoracaceae</taxon>
        <taxon>Zhenpiania</taxon>
    </lineage>
</organism>
<accession>A0A923NI99</accession>
<dbReference type="NCBIfam" id="TIGR01470">
    <property type="entry name" value="cysG_Nterm"/>
    <property type="match status" value="1"/>
</dbReference>
<sequence length="425" mass="46490">MDKILIFAGTTEGRILTEAICRDDSEKRRVITCVATEYGKHLLPEESENLTVLAGRMEPEEMRALMEKEAVCQVIDATHPYARQASANIREAAEESGVPYLRLLREQGQEAEDAVVVPDAKGAAEYLKKTEGNVLLTIGSKELAAFTGLANFSQRLYPRILPTPEMVKRAFDLGFDAGHIIAMQGPFSHETNLAMLRQTKAAFLVTKESGQVGGFADKLTAAKEAGAKVILIGRPKEEGKSLAEVLRILGLPPLPRQALDKKEEPLARWFPFFVDVKGKKVLVAGAGKIASRRIRTLSQFDVEITVVAPELSKEVIGLAESGRVHVQKREFSAADLEGADLVLAAAGSREVNREIGILCRTRGIFVNVADRKEECDFYFPAVVRKGNLIAGLTAGGQDHRLAAEGSRKVRQALENRRAETGEGYE</sequence>
<gene>
    <name evidence="9" type="primary">cobK</name>
    <name evidence="9" type="ORF">H9L42_00900</name>
</gene>
<comment type="catalytic activity">
    <reaction evidence="8">
        <text>precorrin-2 + NAD(+) = sirohydrochlorin + NADH + 2 H(+)</text>
        <dbReference type="Rhea" id="RHEA:15613"/>
        <dbReference type="ChEBI" id="CHEBI:15378"/>
        <dbReference type="ChEBI" id="CHEBI:57540"/>
        <dbReference type="ChEBI" id="CHEBI:57945"/>
        <dbReference type="ChEBI" id="CHEBI:58351"/>
        <dbReference type="ChEBI" id="CHEBI:58827"/>
        <dbReference type="EC" id="1.3.1.76"/>
    </reaction>
</comment>
<dbReference type="GO" id="GO:0019354">
    <property type="term" value="P:siroheme biosynthetic process"/>
    <property type="evidence" value="ECO:0007669"/>
    <property type="project" value="InterPro"/>
</dbReference>
<evidence type="ECO:0000313" key="9">
    <source>
        <dbReference type="EMBL" id="MBC6678390.1"/>
    </source>
</evidence>
<evidence type="ECO:0000256" key="1">
    <source>
        <dbReference type="ARBA" id="ARBA00004953"/>
    </source>
</evidence>
<dbReference type="Pfam" id="PF02571">
    <property type="entry name" value="CbiJ"/>
    <property type="match status" value="1"/>
</dbReference>
<dbReference type="EMBL" id="JACRYT010000001">
    <property type="protein sequence ID" value="MBC6678390.1"/>
    <property type="molecule type" value="Genomic_DNA"/>
</dbReference>
<dbReference type="GO" id="GO:0009236">
    <property type="term" value="P:cobalamin biosynthetic process"/>
    <property type="evidence" value="ECO:0007669"/>
    <property type="project" value="UniProtKB-KW"/>
</dbReference>
<keyword evidence="6" id="KW-0520">NAD</keyword>
<evidence type="ECO:0000256" key="5">
    <source>
        <dbReference type="ARBA" id="ARBA00023002"/>
    </source>
</evidence>
<dbReference type="InterPro" id="IPR036291">
    <property type="entry name" value="NAD(P)-bd_dom_sf"/>
</dbReference>
<dbReference type="GO" id="GO:0043115">
    <property type="term" value="F:precorrin-2 dehydrogenase activity"/>
    <property type="evidence" value="ECO:0007669"/>
    <property type="project" value="UniProtKB-EC"/>
</dbReference>
<comment type="caution">
    <text evidence="9">The sequence shown here is derived from an EMBL/GenBank/DDBJ whole genome shotgun (WGS) entry which is preliminary data.</text>
</comment>
<evidence type="ECO:0000256" key="2">
    <source>
        <dbReference type="ARBA" id="ARBA00005010"/>
    </source>
</evidence>
<reference evidence="9" key="1">
    <citation type="submission" date="2020-08" db="EMBL/GenBank/DDBJ databases">
        <title>Genome public.</title>
        <authorList>
            <person name="Liu C."/>
            <person name="Sun Q."/>
        </authorList>
    </citation>
    <scope>NUCLEOTIDE SEQUENCE</scope>
    <source>
        <strain evidence="9">BX12</strain>
    </source>
</reference>
<dbReference type="InterPro" id="IPR006367">
    <property type="entry name" value="Sirohaem_synthase_N"/>
</dbReference>
<evidence type="ECO:0000313" key="10">
    <source>
        <dbReference type="Proteomes" id="UP000602647"/>
    </source>
</evidence>
<evidence type="ECO:0000256" key="6">
    <source>
        <dbReference type="ARBA" id="ARBA00023027"/>
    </source>
</evidence>
<dbReference type="Pfam" id="PF13241">
    <property type="entry name" value="NAD_binding_7"/>
    <property type="match status" value="1"/>
</dbReference>
<comment type="pathway">
    <text evidence="2">Porphyrin-containing compound metabolism; siroheme biosynthesis; sirohydrochlorin from precorrin-2: step 1/1.</text>
</comment>
<dbReference type="Proteomes" id="UP000602647">
    <property type="component" value="Unassembled WGS sequence"/>
</dbReference>
<dbReference type="RefSeq" id="WP_187301586.1">
    <property type="nucleotide sequence ID" value="NZ_JACRYT010000001.1"/>
</dbReference>
<evidence type="ECO:0000256" key="8">
    <source>
        <dbReference type="ARBA" id="ARBA00047561"/>
    </source>
</evidence>
<evidence type="ECO:0000256" key="7">
    <source>
        <dbReference type="ARBA" id="ARBA00023244"/>
    </source>
</evidence>
<keyword evidence="7" id="KW-0627">Porphyrin biosynthesis</keyword>
<proteinExistence type="predicted"/>
<dbReference type="SUPFAM" id="SSF51735">
    <property type="entry name" value="NAD(P)-binding Rossmann-fold domains"/>
    <property type="match status" value="1"/>
</dbReference>
<keyword evidence="5 9" id="KW-0560">Oxidoreductase</keyword>
<name>A0A923NI99_9FIRM</name>
<dbReference type="Gene3D" id="3.40.50.720">
    <property type="entry name" value="NAD(P)-binding Rossmann-like Domain"/>
    <property type="match status" value="1"/>
</dbReference>
<dbReference type="PANTHER" id="PTHR36925:SF1">
    <property type="entry name" value="COBALT-PRECORRIN-6A REDUCTASE"/>
    <property type="match status" value="1"/>
</dbReference>
<dbReference type="GO" id="GO:0016994">
    <property type="term" value="F:precorrin-6A reductase activity"/>
    <property type="evidence" value="ECO:0007669"/>
    <property type="project" value="InterPro"/>
</dbReference>
<dbReference type="InterPro" id="IPR003723">
    <property type="entry name" value="Precorrin-6x_reduct"/>
</dbReference>
<evidence type="ECO:0000256" key="3">
    <source>
        <dbReference type="ARBA" id="ARBA00012400"/>
    </source>
</evidence>
<protein>
    <recommendedName>
        <fullName evidence="3">precorrin-2 dehydrogenase</fullName>
        <ecNumber evidence="3">1.3.1.76</ecNumber>
    </recommendedName>
</protein>
<dbReference type="EC" id="1.3.1.76" evidence="3"/>
<evidence type="ECO:0000256" key="4">
    <source>
        <dbReference type="ARBA" id="ARBA00022573"/>
    </source>
</evidence>
<dbReference type="PANTHER" id="PTHR36925">
    <property type="entry name" value="COBALT-PRECORRIN-6A REDUCTASE"/>
    <property type="match status" value="1"/>
</dbReference>
<dbReference type="PROSITE" id="PS51014">
    <property type="entry name" value="COBK_CBIJ"/>
    <property type="match status" value="1"/>
</dbReference>